<dbReference type="SUPFAM" id="SSF53098">
    <property type="entry name" value="Ribonuclease H-like"/>
    <property type="match status" value="1"/>
</dbReference>
<protein>
    <recommendedName>
        <fullName evidence="3">DUF659 domain-containing protein</fullName>
    </recommendedName>
</protein>
<gene>
    <name evidence="1" type="ORF">ACAOBT_LOCUS31356</name>
</gene>
<sequence length="87" mass="9698">MLHSCDNKRVSLDAWDISGDIENGEKVTEIVCRAIEFVTETYKTNVYAIVSDNASVMVKMGNELDQTIWHSTCSSHTANLFAKSVLD</sequence>
<evidence type="ECO:0008006" key="3">
    <source>
        <dbReference type="Google" id="ProtNLM"/>
    </source>
</evidence>
<dbReference type="AlphaFoldDB" id="A0A9P0MBX0"/>
<dbReference type="OrthoDB" id="6767816at2759"/>
<accession>A0A9P0MBX0</accession>
<proteinExistence type="predicted"/>
<reference evidence="1" key="1">
    <citation type="submission" date="2022-03" db="EMBL/GenBank/DDBJ databases">
        <authorList>
            <person name="Sayadi A."/>
        </authorList>
    </citation>
    <scope>NUCLEOTIDE SEQUENCE</scope>
</reference>
<evidence type="ECO:0000313" key="2">
    <source>
        <dbReference type="Proteomes" id="UP001152888"/>
    </source>
</evidence>
<dbReference type="EMBL" id="CAKOFQ010007946">
    <property type="protein sequence ID" value="CAH2010182.1"/>
    <property type="molecule type" value="Genomic_DNA"/>
</dbReference>
<organism evidence="1 2">
    <name type="scientific">Acanthoscelides obtectus</name>
    <name type="common">Bean weevil</name>
    <name type="synonym">Bruchus obtectus</name>
    <dbReference type="NCBI Taxonomy" id="200917"/>
    <lineage>
        <taxon>Eukaryota</taxon>
        <taxon>Metazoa</taxon>
        <taxon>Ecdysozoa</taxon>
        <taxon>Arthropoda</taxon>
        <taxon>Hexapoda</taxon>
        <taxon>Insecta</taxon>
        <taxon>Pterygota</taxon>
        <taxon>Neoptera</taxon>
        <taxon>Endopterygota</taxon>
        <taxon>Coleoptera</taxon>
        <taxon>Polyphaga</taxon>
        <taxon>Cucujiformia</taxon>
        <taxon>Chrysomeloidea</taxon>
        <taxon>Chrysomelidae</taxon>
        <taxon>Bruchinae</taxon>
        <taxon>Bruchini</taxon>
        <taxon>Acanthoscelides</taxon>
    </lineage>
</organism>
<dbReference type="Proteomes" id="UP001152888">
    <property type="component" value="Unassembled WGS sequence"/>
</dbReference>
<comment type="caution">
    <text evidence="1">The sequence shown here is derived from an EMBL/GenBank/DDBJ whole genome shotgun (WGS) entry which is preliminary data.</text>
</comment>
<name>A0A9P0MBX0_ACAOB</name>
<keyword evidence="2" id="KW-1185">Reference proteome</keyword>
<dbReference type="InterPro" id="IPR012337">
    <property type="entry name" value="RNaseH-like_sf"/>
</dbReference>
<evidence type="ECO:0000313" key="1">
    <source>
        <dbReference type="EMBL" id="CAH2010182.1"/>
    </source>
</evidence>